<comment type="caution">
    <text evidence="2">The sequence shown here is derived from an EMBL/GenBank/DDBJ whole genome shotgun (WGS) entry which is preliminary data.</text>
</comment>
<sequence length="82" mass="8784">MPRRAHVAEQMAGEVNAPQETACMQGGTDVQRRTDSKAHHDKATSVNRDGQKACMMVRWPASIDVPDINPPNSNASSSAPLG</sequence>
<dbReference type="AlphaFoldDB" id="A0A699XCF8"/>
<feature type="region of interest" description="Disordered" evidence="1">
    <location>
        <begin position="1"/>
        <end position="49"/>
    </location>
</feature>
<dbReference type="EMBL" id="BKCJ011844786">
    <property type="protein sequence ID" value="GFD57772.1"/>
    <property type="molecule type" value="Genomic_DNA"/>
</dbReference>
<reference evidence="2" key="1">
    <citation type="journal article" date="2019" name="Sci. Rep.">
        <title>Draft genome of Tanacetum cinerariifolium, the natural source of mosquito coil.</title>
        <authorList>
            <person name="Yamashiro T."/>
            <person name="Shiraishi A."/>
            <person name="Satake H."/>
            <person name="Nakayama K."/>
        </authorList>
    </citation>
    <scope>NUCLEOTIDE SEQUENCE</scope>
</reference>
<feature type="non-terminal residue" evidence="2">
    <location>
        <position position="82"/>
    </location>
</feature>
<organism evidence="2">
    <name type="scientific">Tanacetum cinerariifolium</name>
    <name type="common">Dalmatian daisy</name>
    <name type="synonym">Chrysanthemum cinerariifolium</name>
    <dbReference type="NCBI Taxonomy" id="118510"/>
    <lineage>
        <taxon>Eukaryota</taxon>
        <taxon>Viridiplantae</taxon>
        <taxon>Streptophyta</taxon>
        <taxon>Embryophyta</taxon>
        <taxon>Tracheophyta</taxon>
        <taxon>Spermatophyta</taxon>
        <taxon>Magnoliopsida</taxon>
        <taxon>eudicotyledons</taxon>
        <taxon>Gunneridae</taxon>
        <taxon>Pentapetalae</taxon>
        <taxon>asterids</taxon>
        <taxon>campanulids</taxon>
        <taxon>Asterales</taxon>
        <taxon>Asteraceae</taxon>
        <taxon>Asteroideae</taxon>
        <taxon>Anthemideae</taxon>
        <taxon>Anthemidinae</taxon>
        <taxon>Tanacetum</taxon>
    </lineage>
</organism>
<evidence type="ECO:0000313" key="2">
    <source>
        <dbReference type="EMBL" id="GFD57772.1"/>
    </source>
</evidence>
<feature type="compositionally biased region" description="Basic and acidic residues" evidence="1">
    <location>
        <begin position="30"/>
        <end position="43"/>
    </location>
</feature>
<feature type="region of interest" description="Disordered" evidence="1">
    <location>
        <begin position="63"/>
        <end position="82"/>
    </location>
</feature>
<feature type="compositionally biased region" description="Low complexity" evidence="1">
    <location>
        <begin position="70"/>
        <end position="82"/>
    </location>
</feature>
<protein>
    <submittedName>
        <fullName evidence="2">Uncharacterized protein</fullName>
    </submittedName>
</protein>
<gene>
    <name evidence="2" type="ORF">Tci_929741</name>
</gene>
<name>A0A699XCF8_TANCI</name>
<accession>A0A699XCF8</accession>
<proteinExistence type="predicted"/>
<evidence type="ECO:0000256" key="1">
    <source>
        <dbReference type="SAM" id="MobiDB-lite"/>
    </source>
</evidence>